<reference evidence="1" key="1">
    <citation type="submission" date="2023-04" db="EMBL/GenBank/DDBJ databases">
        <title>A chromosome-level genome assembly of the parasitoid wasp Eretmocerus hayati.</title>
        <authorList>
            <person name="Zhong Y."/>
            <person name="Liu S."/>
            <person name="Liu Y."/>
        </authorList>
    </citation>
    <scope>NUCLEOTIDE SEQUENCE</scope>
    <source>
        <strain evidence="1">ZJU_SS_LIU_2023</strain>
    </source>
</reference>
<dbReference type="Proteomes" id="UP001239111">
    <property type="component" value="Chromosome 3"/>
</dbReference>
<keyword evidence="2" id="KW-1185">Reference proteome</keyword>
<organism evidence="1 2">
    <name type="scientific">Eretmocerus hayati</name>
    <dbReference type="NCBI Taxonomy" id="131215"/>
    <lineage>
        <taxon>Eukaryota</taxon>
        <taxon>Metazoa</taxon>
        <taxon>Ecdysozoa</taxon>
        <taxon>Arthropoda</taxon>
        <taxon>Hexapoda</taxon>
        <taxon>Insecta</taxon>
        <taxon>Pterygota</taxon>
        <taxon>Neoptera</taxon>
        <taxon>Endopterygota</taxon>
        <taxon>Hymenoptera</taxon>
        <taxon>Apocrita</taxon>
        <taxon>Proctotrupomorpha</taxon>
        <taxon>Chalcidoidea</taxon>
        <taxon>Aphelinidae</taxon>
        <taxon>Aphelininae</taxon>
        <taxon>Eretmocerus</taxon>
    </lineage>
</organism>
<dbReference type="EMBL" id="CM056743">
    <property type="protein sequence ID" value="KAJ8670926.1"/>
    <property type="molecule type" value="Genomic_DNA"/>
</dbReference>
<protein>
    <submittedName>
        <fullName evidence="1">Uncharacterized protein</fullName>
    </submittedName>
</protein>
<sequence>MKYFESPESQAHLTYDKETGRMLSYKVIEVKDQKTGKITNRHLALYDEESLNEHKDCEVIQGDATFLTCPNINGVTQLQTFMAKNYDRAWPCIWVLMTGRTTEDYKAVLNKIKGEIWPKLEPEEFICDFEEAFENAVNQVYPDAEALLRNAIKEGAATNQNFKKHPEKHIVMRQVMALALLPDTDVKKTFDKIVANAQEKYGNIFDDFFNYFENYWINSRVAKRFCVYRKLSRTNNEEESYHHILKIIFKNRKPRGWQFLDEIIEYQMSLNWDLRTDKETMGTSKSQKKKSTILKEKELENCWTLLEKDRRAFTPLKLVTKAANSLENKYIQLKEMHDDICKFVREVIFERRKFLKQLPYITEDGEDESDTV</sequence>
<evidence type="ECO:0000313" key="1">
    <source>
        <dbReference type="EMBL" id="KAJ8670926.1"/>
    </source>
</evidence>
<accession>A0ACC2NIJ9</accession>
<name>A0ACC2NIJ9_9HYME</name>
<evidence type="ECO:0000313" key="2">
    <source>
        <dbReference type="Proteomes" id="UP001239111"/>
    </source>
</evidence>
<proteinExistence type="predicted"/>
<comment type="caution">
    <text evidence="1">The sequence shown here is derived from an EMBL/GenBank/DDBJ whole genome shotgun (WGS) entry which is preliminary data.</text>
</comment>
<gene>
    <name evidence="1" type="ORF">QAD02_002185</name>
</gene>